<feature type="domain" description="Fucosyltransferase C-terminal" evidence="8">
    <location>
        <begin position="19"/>
        <end position="78"/>
    </location>
</feature>
<comment type="subcellular location">
    <subcellularLocation>
        <location evidence="1">Golgi apparatus membrane</location>
        <topology evidence="1">Single-pass type II membrane protein</topology>
    </subcellularLocation>
    <subcellularLocation>
        <location evidence="7">Golgi apparatus</location>
        <location evidence="7">Golgi stack membrane</location>
        <topology evidence="7">Single-pass type II membrane protein</topology>
    </subcellularLocation>
</comment>
<dbReference type="PANTHER" id="PTHR48438:SF1">
    <property type="entry name" value="ALPHA-(1,3)-FUCOSYLTRANSFERASE C-RELATED"/>
    <property type="match status" value="1"/>
</dbReference>
<evidence type="ECO:0000313" key="10">
    <source>
        <dbReference type="Proteomes" id="UP001159427"/>
    </source>
</evidence>
<gene>
    <name evidence="9" type="ORF">PEVE_00043939</name>
</gene>
<evidence type="ECO:0000256" key="6">
    <source>
        <dbReference type="ARBA" id="ARBA00023034"/>
    </source>
</evidence>
<evidence type="ECO:0000256" key="4">
    <source>
        <dbReference type="ARBA" id="ARBA00022676"/>
    </source>
</evidence>
<reference evidence="9 10" key="1">
    <citation type="submission" date="2022-05" db="EMBL/GenBank/DDBJ databases">
        <authorList>
            <consortium name="Genoscope - CEA"/>
            <person name="William W."/>
        </authorList>
    </citation>
    <scope>NUCLEOTIDE SEQUENCE [LARGE SCALE GENOMIC DNA]</scope>
</reference>
<proteinExistence type="inferred from homology"/>
<dbReference type="EMBL" id="CALNXI010000910">
    <property type="protein sequence ID" value="CAH3146416.1"/>
    <property type="molecule type" value="Genomic_DNA"/>
</dbReference>
<dbReference type="InterPro" id="IPR001503">
    <property type="entry name" value="Glyco_trans_10"/>
</dbReference>
<dbReference type="Gene3D" id="3.40.50.11660">
    <property type="entry name" value="Glycosyl transferase family 10, C-terminal domain"/>
    <property type="match status" value="1"/>
</dbReference>
<evidence type="ECO:0000256" key="3">
    <source>
        <dbReference type="ARBA" id="ARBA00008919"/>
    </source>
</evidence>
<evidence type="ECO:0000256" key="5">
    <source>
        <dbReference type="ARBA" id="ARBA00022679"/>
    </source>
</evidence>
<evidence type="ECO:0000256" key="1">
    <source>
        <dbReference type="ARBA" id="ARBA00004323"/>
    </source>
</evidence>
<keyword evidence="10" id="KW-1185">Reference proteome</keyword>
<comment type="pathway">
    <text evidence="2">Protein modification; protein glycosylation.</text>
</comment>
<dbReference type="Proteomes" id="UP001159427">
    <property type="component" value="Unassembled WGS sequence"/>
</dbReference>
<dbReference type="Pfam" id="PF00852">
    <property type="entry name" value="Glyco_transf_10"/>
    <property type="match status" value="1"/>
</dbReference>
<name>A0ABN8PLR2_9CNID</name>
<dbReference type="PANTHER" id="PTHR48438">
    <property type="entry name" value="ALPHA-(1,3)-FUCOSYLTRANSFERASE C-RELATED"/>
    <property type="match status" value="1"/>
</dbReference>
<keyword evidence="6 7" id="KW-0333">Golgi apparatus</keyword>
<accession>A0ABN8PLR2</accession>
<dbReference type="EC" id="2.4.1.-" evidence="7"/>
<comment type="caution">
    <text evidence="9">The sequence shown here is derived from an EMBL/GenBank/DDBJ whole genome shotgun (WGS) entry which is preliminary data.</text>
</comment>
<dbReference type="InterPro" id="IPR055270">
    <property type="entry name" value="Glyco_tran_10_C"/>
</dbReference>
<dbReference type="SUPFAM" id="SSF53756">
    <property type="entry name" value="UDP-Glycosyltransferase/glycogen phosphorylase"/>
    <property type="match status" value="1"/>
</dbReference>
<evidence type="ECO:0000313" key="9">
    <source>
        <dbReference type="EMBL" id="CAH3146416.1"/>
    </source>
</evidence>
<evidence type="ECO:0000256" key="2">
    <source>
        <dbReference type="ARBA" id="ARBA00004922"/>
    </source>
</evidence>
<evidence type="ECO:0000256" key="7">
    <source>
        <dbReference type="RuleBase" id="RU003832"/>
    </source>
</evidence>
<sequence>MSHFCIDSNFDLFIYLIEEIRELAEYLRFLAGNDTAYEEYFCWKTQYQRIRTRRACELCKQLHNQSLYTPSRVYANMTKFWNRKQCKNRMH</sequence>
<dbReference type="InterPro" id="IPR038577">
    <property type="entry name" value="GT10-like_C_sf"/>
</dbReference>
<evidence type="ECO:0000259" key="8">
    <source>
        <dbReference type="Pfam" id="PF00852"/>
    </source>
</evidence>
<keyword evidence="5 7" id="KW-0808">Transferase</keyword>
<keyword evidence="4 7" id="KW-0328">Glycosyltransferase</keyword>
<keyword evidence="7" id="KW-0812">Transmembrane</keyword>
<comment type="similarity">
    <text evidence="3 7">Belongs to the glycosyltransferase 10 family.</text>
</comment>
<keyword evidence="7" id="KW-0472">Membrane</keyword>
<protein>
    <recommendedName>
        <fullName evidence="7">Fucosyltransferase</fullName>
        <ecNumber evidence="7">2.4.1.-</ecNumber>
    </recommendedName>
</protein>
<organism evidence="9 10">
    <name type="scientific">Porites evermanni</name>
    <dbReference type="NCBI Taxonomy" id="104178"/>
    <lineage>
        <taxon>Eukaryota</taxon>
        <taxon>Metazoa</taxon>
        <taxon>Cnidaria</taxon>
        <taxon>Anthozoa</taxon>
        <taxon>Hexacorallia</taxon>
        <taxon>Scleractinia</taxon>
        <taxon>Fungiina</taxon>
        <taxon>Poritidae</taxon>
        <taxon>Porites</taxon>
    </lineage>
</organism>